<dbReference type="Pfam" id="PF10263">
    <property type="entry name" value="SprT-like"/>
    <property type="match status" value="1"/>
</dbReference>
<accession>A0A6G1IFV2</accession>
<feature type="domain" description="SprT-like" evidence="2">
    <location>
        <begin position="87"/>
        <end position="196"/>
    </location>
</feature>
<organism evidence="3 4">
    <name type="scientific">Lentithecium fluviatile CBS 122367</name>
    <dbReference type="NCBI Taxonomy" id="1168545"/>
    <lineage>
        <taxon>Eukaryota</taxon>
        <taxon>Fungi</taxon>
        <taxon>Dikarya</taxon>
        <taxon>Ascomycota</taxon>
        <taxon>Pezizomycotina</taxon>
        <taxon>Dothideomycetes</taxon>
        <taxon>Pleosporomycetidae</taxon>
        <taxon>Pleosporales</taxon>
        <taxon>Massarineae</taxon>
        <taxon>Lentitheciaceae</taxon>
        <taxon>Lentithecium</taxon>
    </lineage>
</organism>
<protein>
    <recommendedName>
        <fullName evidence="2">SprT-like domain-containing protein</fullName>
    </recommendedName>
</protein>
<dbReference type="EMBL" id="MU005626">
    <property type="protein sequence ID" value="KAF2677104.1"/>
    <property type="molecule type" value="Genomic_DNA"/>
</dbReference>
<evidence type="ECO:0000313" key="4">
    <source>
        <dbReference type="Proteomes" id="UP000799291"/>
    </source>
</evidence>
<dbReference type="InterPro" id="IPR006640">
    <property type="entry name" value="SprT-like_domain"/>
</dbReference>
<keyword evidence="4" id="KW-1185">Reference proteome</keyword>
<dbReference type="AlphaFoldDB" id="A0A6G1IFV2"/>
<gene>
    <name evidence="3" type="ORF">K458DRAFT_410004</name>
</gene>
<proteinExistence type="predicted"/>
<dbReference type="OrthoDB" id="3792500at2759"/>
<evidence type="ECO:0000256" key="1">
    <source>
        <dbReference type="SAM" id="MobiDB-lite"/>
    </source>
</evidence>
<sequence>MHLVHGIIPYFDRPWEYLNDEQLAARREFSAWRTRMWARTSGAAASGGRQSPGDKRDHDAAMNEPVDGRTLLPTPEMLTLIHCIFTIFFGSPIPRLTFHWSAKRTKGNLGLTRARPLLSFLLAPTISINPHLLTHGRFGPHCPLLNALSTLLHECIHAFLLYRSCPTCLSTPLHDVAAGHGRAFQVLGRKVEEVFPRLLGVPVRLGRTESLMAAWGDVRPVISLCDFRSWGLNGVGRGGGTEEEVRGLVERTDIAHNVLYT</sequence>
<evidence type="ECO:0000259" key="2">
    <source>
        <dbReference type="Pfam" id="PF10263"/>
    </source>
</evidence>
<feature type="region of interest" description="Disordered" evidence="1">
    <location>
        <begin position="43"/>
        <end position="62"/>
    </location>
</feature>
<dbReference type="GO" id="GO:0006950">
    <property type="term" value="P:response to stress"/>
    <property type="evidence" value="ECO:0007669"/>
    <property type="project" value="UniProtKB-ARBA"/>
</dbReference>
<feature type="compositionally biased region" description="Basic and acidic residues" evidence="1">
    <location>
        <begin position="52"/>
        <end position="61"/>
    </location>
</feature>
<reference evidence="3" key="1">
    <citation type="journal article" date="2020" name="Stud. Mycol.">
        <title>101 Dothideomycetes genomes: a test case for predicting lifestyles and emergence of pathogens.</title>
        <authorList>
            <person name="Haridas S."/>
            <person name="Albert R."/>
            <person name="Binder M."/>
            <person name="Bloem J."/>
            <person name="Labutti K."/>
            <person name="Salamov A."/>
            <person name="Andreopoulos B."/>
            <person name="Baker S."/>
            <person name="Barry K."/>
            <person name="Bills G."/>
            <person name="Bluhm B."/>
            <person name="Cannon C."/>
            <person name="Castanera R."/>
            <person name="Culley D."/>
            <person name="Daum C."/>
            <person name="Ezra D."/>
            <person name="Gonzalez J."/>
            <person name="Henrissat B."/>
            <person name="Kuo A."/>
            <person name="Liang C."/>
            <person name="Lipzen A."/>
            <person name="Lutzoni F."/>
            <person name="Magnuson J."/>
            <person name="Mondo S."/>
            <person name="Nolan M."/>
            <person name="Ohm R."/>
            <person name="Pangilinan J."/>
            <person name="Park H.-J."/>
            <person name="Ramirez L."/>
            <person name="Alfaro M."/>
            <person name="Sun H."/>
            <person name="Tritt A."/>
            <person name="Yoshinaga Y."/>
            <person name="Zwiers L.-H."/>
            <person name="Turgeon B."/>
            <person name="Goodwin S."/>
            <person name="Spatafora J."/>
            <person name="Crous P."/>
            <person name="Grigoriev I."/>
        </authorList>
    </citation>
    <scope>NUCLEOTIDE SEQUENCE</scope>
    <source>
        <strain evidence="3">CBS 122367</strain>
    </source>
</reference>
<dbReference type="Proteomes" id="UP000799291">
    <property type="component" value="Unassembled WGS sequence"/>
</dbReference>
<name>A0A6G1IFV2_9PLEO</name>
<evidence type="ECO:0000313" key="3">
    <source>
        <dbReference type="EMBL" id="KAF2677104.1"/>
    </source>
</evidence>